<comment type="caution">
    <text evidence="9">The sequence shown here is derived from an EMBL/GenBank/DDBJ whole genome shotgun (WGS) entry which is preliminary data.</text>
</comment>
<dbReference type="GO" id="GO:0016787">
    <property type="term" value="F:hydrolase activity"/>
    <property type="evidence" value="ECO:0007669"/>
    <property type="project" value="UniProtKB-KW"/>
</dbReference>
<keyword evidence="1" id="KW-0547">Nucleotide-binding</keyword>
<sequence>MTSSDQLIYVNNHKLALAIIPTMDINEDDDIPMLVASEENELEIEEEPPDLVCAESSARVPVTILTGYLGAGKTTLLNYILTQQHNKRIAVILNEFGEGSSMEKSLNVGQGGDLFEEWLELRNGCLCCSVKDNGVKAIENLMKKRGKFDYILLETTGLADPGPIASLFWMDKQLESEIYLDGIITVLDSKYGEKNISEKKPDGIINEAVRQVALADLLILNKIDLVDEHQLRTVTQLVRTINGSAAMVQTQRCKVDLDRILDLHAYDCFDIEAYEQTLRSRFIDDLPHLDQRVRTVTVEVEGSMTQEGLDSLVETLLWERSLITSSGENIKVYRMKGILSIIGECRRVMLQAVQELYETEPVHIWPEHVPRSCKLVLIGENINETDIRSFLSNLVSAVPNVP</sequence>
<dbReference type="Pfam" id="PF02492">
    <property type="entry name" value="cobW"/>
    <property type="match status" value="1"/>
</dbReference>
<dbReference type="GO" id="GO:0005525">
    <property type="term" value="F:GTP binding"/>
    <property type="evidence" value="ECO:0007669"/>
    <property type="project" value="UniProtKB-KW"/>
</dbReference>
<keyword evidence="2" id="KW-0378">Hydrolase</keyword>
<dbReference type="Proteomes" id="UP001381693">
    <property type="component" value="Unassembled WGS sequence"/>
</dbReference>
<dbReference type="Pfam" id="PF07683">
    <property type="entry name" value="CobW_C"/>
    <property type="match status" value="1"/>
</dbReference>
<evidence type="ECO:0000256" key="2">
    <source>
        <dbReference type="ARBA" id="ARBA00022801"/>
    </source>
</evidence>
<evidence type="ECO:0000313" key="10">
    <source>
        <dbReference type="Proteomes" id="UP001381693"/>
    </source>
</evidence>
<comment type="similarity">
    <text evidence="6">Belongs to the SIMIBI class G3E GTPase family. ZNG1 subfamily.</text>
</comment>
<protein>
    <submittedName>
        <fullName evidence="9">COBW domain-containing protein 1</fullName>
    </submittedName>
</protein>
<dbReference type="AlphaFoldDB" id="A0AAN8XHT7"/>
<dbReference type="CDD" id="cd03112">
    <property type="entry name" value="CobW-like"/>
    <property type="match status" value="1"/>
</dbReference>
<dbReference type="SUPFAM" id="SSF90002">
    <property type="entry name" value="Hypothetical protein YjiA, C-terminal domain"/>
    <property type="match status" value="1"/>
</dbReference>
<feature type="domain" description="CobW C-terminal" evidence="8">
    <location>
        <begin position="293"/>
        <end position="395"/>
    </location>
</feature>
<evidence type="ECO:0000313" key="9">
    <source>
        <dbReference type="EMBL" id="KAK7084750.1"/>
    </source>
</evidence>
<dbReference type="Gene3D" id="3.40.50.300">
    <property type="entry name" value="P-loop containing nucleotide triphosphate hydrolases"/>
    <property type="match status" value="1"/>
</dbReference>
<evidence type="ECO:0000256" key="3">
    <source>
        <dbReference type="ARBA" id="ARBA00022833"/>
    </source>
</evidence>
<dbReference type="InterPro" id="IPR051316">
    <property type="entry name" value="Zinc-reg_GTPase_activator"/>
</dbReference>
<evidence type="ECO:0000256" key="6">
    <source>
        <dbReference type="ARBA" id="ARBA00034320"/>
    </source>
</evidence>
<evidence type="ECO:0000256" key="4">
    <source>
        <dbReference type="ARBA" id="ARBA00023134"/>
    </source>
</evidence>
<dbReference type="InterPro" id="IPR036627">
    <property type="entry name" value="CobW-likC_sf"/>
</dbReference>
<keyword evidence="10" id="KW-1185">Reference proteome</keyword>
<evidence type="ECO:0000259" key="8">
    <source>
        <dbReference type="SMART" id="SM00833"/>
    </source>
</evidence>
<keyword evidence="4" id="KW-0342">GTP-binding</keyword>
<dbReference type="PANTHER" id="PTHR13748">
    <property type="entry name" value="COBW-RELATED"/>
    <property type="match status" value="1"/>
</dbReference>
<dbReference type="InterPro" id="IPR027417">
    <property type="entry name" value="P-loop_NTPase"/>
</dbReference>
<dbReference type="EMBL" id="JAXCGZ010001992">
    <property type="protein sequence ID" value="KAK7084750.1"/>
    <property type="molecule type" value="Genomic_DNA"/>
</dbReference>
<dbReference type="Gene3D" id="3.30.1220.10">
    <property type="entry name" value="CobW-like, C-terminal domain"/>
    <property type="match status" value="1"/>
</dbReference>
<dbReference type="SMART" id="SM00833">
    <property type="entry name" value="CobW_C"/>
    <property type="match status" value="1"/>
</dbReference>
<comment type="catalytic activity">
    <reaction evidence="7">
        <text>GTP + H2O = GDP + phosphate + H(+)</text>
        <dbReference type="Rhea" id="RHEA:19669"/>
        <dbReference type="ChEBI" id="CHEBI:15377"/>
        <dbReference type="ChEBI" id="CHEBI:15378"/>
        <dbReference type="ChEBI" id="CHEBI:37565"/>
        <dbReference type="ChEBI" id="CHEBI:43474"/>
        <dbReference type="ChEBI" id="CHEBI:58189"/>
    </reaction>
    <physiologicalReaction direction="left-to-right" evidence="7">
        <dbReference type="Rhea" id="RHEA:19670"/>
    </physiologicalReaction>
</comment>
<dbReference type="PANTHER" id="PTHR13748:SF31">
    <property type="entry name" value="ZINC-REGULATED GTPASE METALLOPROTEIN ACTIVATOR 1A-RELATED"/>
    <property type="match status" value="1"/>
</dbReference>
<evidence type="ECO:0000256" key="7">
    <source>
        <dbReference type="ARBA" id="ARBA00049117"/>
    </source>
</evidence>
<keyword evidence="5" id="KW-0143">Chaperone</keyword>
<proteinExistence type="inferred from homology"/>
<dbReference type="InterPro" id="IPR003495">
    <property type="entry name" value="CobW/HypB/UreG_nucleotide-bd"/>
</dbReference>
<keyword evidence="3" id="KW-0862">Zinc</keyword>
<dbReference type="GO" id="GO:0005737">
    <property type="term" value="C:cytoplasm"/>
    <property type="evidence" value="ECO:0007669"/>
    <property type="project" value="TreeGrafter"/>
</dbReference>
<dbReference type="InterPro" id="IPR011629">
    <property type="entry name" value="CobW-like_C"/>
</dbReference>
<evidence type="ECO:0000256" key="1">
    <source>
        <dbReference type="ARBA" id="ARBA00022741"/>
    </source>
</evidence>
<organism evidence="9 10">
    <name type="scientific">Halocaridina rubra</name>
    <name type="common">Hawaiian red shrimp</name>
    <dbReference type="NCBI Taxonomy" id="373956"/>
    <lineage>
        <taxon>Eukaryota</taxon>
        <taxon>Metazoa</taxon>
        <taxon>Ecdysozoa</taxon>
        <taxon>Arthropoda</taxon>
        <taxon>Crustacea</taxon>
        <taxon>Multicrustacea</taxon>
        <taxon>Malacostraca</taxon>
        <taxon>Eumalacostraca</taxon>
        <taxon>Eucarida</taxon>
        <taxon>Decapoda</taxon>
        <taxon>Pleocyemata</taxon>
        <taxon>Caridea</taxon>
        <taxon>Atyoidea</taxon>
        <taxon>Atyidae</taxon>
        <taxon>Halocaridina</taxon>
    </lineage>
</organism>
<gene>
    <name evidence="9" type="primary">CBWD1</name>
    <name evidence="9" type="ORF">SK128_000424</name>
</gene>
<reference evidence="9 10" key="1">
    <citation type="submission" date="2023-11" db="EMBL/GenBank/DDBJ databases">
        <title>Halocaridina rubra genome assembly.</title>
        <authorList>
            <person name="Smith C."/>
        </authorList>
    </citation>
    <scope>NUCLEOTIDE SEQUENCE [LARGE SCALE GENOMIC DNA]</scope>
    <source>
        <strain evidence="9">EP-1</strain>
        <tissue evidence="9">Whole</tissue>
    </source>
</reference>
<dbReference type="SUPFAM" id="SSF52540">
    <property type="entry name" value="P-loop containing nucleoside triphosphate hydrolases"/>
    <property type="match status" value="1"/>
</dbReference>
<evidence type="ECO:0000256" key="5">
    <source>
        <dbReference type="ARBA" id="ARBA00023186"/>
    </source>
</evidence>
<name>A0AAN8XHT7_HALRR</name>
<accession>A0AAN8XHT7</accession>